<dbReference type="PANTHER" id="PTHR10357:SF219">
    <property type="entry name" value="MALTOSE ALPHA-D-GLUCOSYLTRANSFERASE"/>
    <property type="match status" value="1"/>
</dbReference>
<dbReference type="OrthoDB" id="9806009at2"/>
<dbReference type="EMBL" id="FOLQ01000001">
    <property type="protein sequence ID" value="SFC34045.1"/>
    <property type="molecule type" value="Genomic_DNA"/>
</dbReference>
<accession>A0A1I1ID55</accession>
<dbReference type="CDD" id="cd11334">
    <property type="entry name" value="AmyAc_TreS"/>
    <property type="match status" value="1"/>
</dbReference>
<dbReference type="InterPro" id="IPR006047">
    <property type="entry name" value="GH13_cat_dom"/>
</dbReference>
<sequence>MTDNMIEQDDKLLWYKDAIIYELHIKAFCDGNGDGIGDFQGLLEKLDYLQELGVTAIWLLPFYPSPLRDDGYDIADYYTINPSYGTIEQFKTLLVEAHQRNLKVITELVINHSSDQHPWFQRARKAPKGSPERDYYVWTDDPTQYRDVRIIFQDFERSNWTWDHEAQQYYWHRFFHHQPDLNYDNPLVQAEVFRMIDYWCELGVDGFRLDAVPYLFEREGTNGENLPETHVFLKKLRKHIDDHFPCVAFLAEANMWPEDSASYFGDGDECHMNYHFPVMPRLFMALQMEDRYPITDIFDQTPAIPENCQWAIFLRNHDELTLEMVTDEERDYMYKTYVKDPRARINLGIRHRLAPLLGNNRKRIELMNCLLFSLRGTPVIYYGDEIGMGDNVYLGDRDGVRTPMQWSPDRNAGFSSANPHKLYLPTILDPEYHYESVNVETQRTNTSSLFWFMKRMINLRKRFKAFGRGDLKFLNVENPKVLAFTRTYEDETLLIVINLSKYSQPAEIELKGFNGYVPVEAFSQNSFPAVSENETYFFTLAPHDYQWFVLEKTNTDVLPALQLPEIQVTLWGQIMNKGTRERLETRVLPDYLLRSDWFSEKKQTMRGVTILNQAPLTLPVGSAYILLLEVSYERGLPEIFQLILAFADELQAAKLSQSCPQAVLATLKLGNEFGLLCDGLYLSDVQQAFFQKVAQESGHTEGNLVFQSKPALADYVREHSGIKPRLIASRPDYATVSYDHCYLLKLYRKVDLAINPDTEITRFLSDQAGFANVAPFAGSVEMTSKGEPIILGVMQEMVGQHGDGKSYVLERINNFIERILARDQVQLAQAMDVSLGTLSQPVSFSTLPFETQELVGHRAAQQARLLGIRIGQMHQALASDAMHKDFAPEEFSLHYQRSLFASFQSLVRESYQSQKRNLQRLPDDVRQDVEQMLGRKDDVLNLLKRIYRKKLSTTKIRIHGDLQLEKILLTGKDIAIQDFGGDPSRSYSERRLKRSPLRDVASMIRSFYYVGYEGFLTTNQVQADTTTQLLPYAGFWAHCMSNFFMEAYLETVQGSSFIPDNPDDLQMMLETYLLEKSISDLNYELYNRPDWVRVPLQLIKSIVEQPEVMTADHVLGEEKIVQGTIADS</sequence>
<dbReference type="GO" id="GO:0016740">
    <property type="term" value="F:transferase activity"/>
    <property type="evidence" value="ECO:0007669"/>
    <property type="project" value="UniProtKB-KW"/>
</dbReference>
<dbReference type="Proteomes" id="UP000198598">
    <property type="component" value="Unassembled WGS sequence"/>
</dbReference>
<evidence type="ECO:0000256" key="5">
    <source>
        <dbReference type="ARBA" id="ARBA00022837"/>
    </source>
</evidence>
<proteinExistence type="inferred from homology"/>
<evidence type="ECO:0000256" key="1">
    <source>
        <dbReference type="ARBA" id="ARBA00001595"/>
    </source>
</evidence>
<protein>
    <recommendedName>
        <fullName evidence="3">maltose alpha-D-glucosyltransferase</fullName>
        <ecNumber evidence="3">5.4.99.16</ecNumber>
    </recommendedName>
    <alternativeName>
        <fullName evidence="7">Maltose alpha-D-glucosyltransferase</fullName>
    </alternativeName>
</protein>
<dbReference type="SMART" id="SM00642">
    <property type="entry name" value="Aamy"/>
    <property type="match status" value="1"/>
</dbReference>
<dbReference type="Pfam" id="PF00128">
    <property type="entry name" value="Alpha-amylase"/>
    <property type="match status" value="2"/>
</dbReference>
<dbReference type="InterPro" id="IPR012810">
    <property type="entry name" value="TreS/a-amylase_N"/>
</dbReference>
<reference evidence="9 10" key="1">
    <citation type="submission" date="2016-10" db="EMBL/GenBank/DDBJ databases">
        <authorList>
            <person name="de Groot N.N."/>
        </authorList>
    </citation>
    <scope>NUCLEOTIDE SEQUENCE [LARGE SCALE GENOMIC DNA]</scope>
    <source>
        <strain evidence="9 10">DSM 26130</strain>
    </source>
</reference>
<comment type="catalytic activity">
    <reaction evidence="1">
        <text>D-maltose = alpha,alpha-trehalose</text>
        <dbReference type="Rhea" id="RHEA:15145"/>
        <dbReference type="ChEBI" id="CHEBI:16551"/>
        <dbReference type="ChEBI" id="CHEBI:17306"/>
        <dbReference type="EC" id="5.4.99.16"/>
    </reaction>
</comment>
<dbReference type="InterPro" id="IPR045857">
    <property type="entry name" value="O16G_dom_2"/>
</dbReference>
<keyword evidence="4" id="KW-0479">Metal-binding</keyword>
<dbReference type="InterPro" id="IPR011009">
    <property type="entry name" value="Kinase-like_dom_sf"/>
</dbReference>
<dbReference type="Pfam" id="PF16657">
    <property type="entry name" value="Malt_amylase_C"/>
    <property type="match status" value="1"/>
</dbReference>
<dbReference type="Gene3D" id="3.20.20.80">
    <property type="entry name" value="Glycosidases"/>
    <property type="match status" value="1"/>
</dbReference>
<dbReference type="EC" id="5.4.99.16" evidence="3"/>
<dbReference type="NCBIfam" id="TIGR02456">
    <property type="entry name" value="treS_nterm"/>
    <property type="match status" value="1"/>
</dbReference>
<dbReference type="FunFam" id="3.20.20.80:FF:000055">
    <property type="entry name" value="Trehalose synthase"/>
    <property type="match status" value="1"/>
</dbReference>
<dbReference type="SUPFAM" id="SSF51011">
    <property type="entry name" value="Glycosyl hydrolase domain"/>
    <property type="match status" value="1"/>
</dbReference>
<evidence type="ECO:0000313" key="9">
    <source>
        <dbReference type="EMBL" id="SFC34045.1"/>
    </source>
</evidence>
<name>A0A1I1ID55_9BACT</name>
<keyword evidence="5" id="KW-0106">Calcium</keyword>
<feature type="domain" description="Glycosyl hydrolase family 13 catalytic" evidence="8">
    <location>
        <begin position="22"/>
        <end position="460"/>
    </location>
</feature>
<dbReference type="GO" id="GO:0047471">
    <property type="term" value="F:maltose alpha-D-glucosyltransferase activity"/>
    <property type="evidence" value="ECO:0007669"/>
    <property type="project" value="UniProtKB-EC"/>
</dbReference>
<keyword evidence="10" id="KW-1185">Reference proteome</keyword>
<dbReference type="Gene3D" id="2.60.40.1180">
    <property type="entry name" value="Golgi alpha-mannosidase II"/>
    <property type="match status" value="1"/>
</dbReference>
<evidence type="ECO:0000256" key="7">
    <source>
        <dbReference type="ARBA" id="ARBA00031378"/>
    </source>
</evidence>
<evidence type="ECO:0000256" key="2">
    <source>
        <dbReference type="ARBA" id="ARBA00005496"/>
    </source>
</evidence>
<evidence type="ECO:0000259" key="8">
    <source>
        <dbReference type="SMART" id="SM00642"/>
    </source>
</evidence>
<dbReference type="SUPFAM" id="SSF51445">
    <property type="entry name" value="(Trans)glycosidases"/>
    <property type="match status" value="1"/>
</dbReference>
<dbReference type="AlphaFoldDB" id="A0A1I1ID55"/>
<dbReference type="Gene3D" id="3.90.400.10">
    <property type="entry name" value="Oligo-1,6-glucosidase, Domain 2"/>
    <property type="match status" value="1"/>
</dbReference>
<dbReference type="GO" id="GO:0046872">
    <property type="term" value="F:metal ion binding"/>
    <property type="evidence" value="ECO:0007669"/>
    <property type="project" value="UniProtKB-KW"/>
</dbReference>
<dbReference type="InterPro" id="IPR017853">
    <property type="entry name" value="GH"/>
</dbReference>
<dbReference type="InterPro" id="IPR013780">
    <property type="entry name" value="Glyco_hydro_b"/>
</dbReference>
<comment type="similarity">
    <text evidence="2">Belongs to the glycosyl hydrolase 13 family. TreS subfamily.</text>
</comment>
<evidence type="ECO:0000313" key="10">
    <source>
        <dbReference type="Proteomes" id="UP000198598"/>
    </source>
</evidence>
<gene>
    <name evidence="9" type="ORF">SAMN05216167_101911</name>
</gene>
<evidence type="ECO:0000256" key="3">
    <source>
        <dbReference type="ARBA" id="ARBA00012619"/>
    </source>
</evidence>
<dbReference type="Gene3D" id="3.90.1200.10">
    <property type="match status" value="1"/>
</dbReference>
<evidence type="ECO:0000256" key="6">
    <source>
        <dbReference type="ARBA" id="ARBA00023235"/>
    </source>
</evidence>
<keyword evidence="9" id="KW-0808">Transferase</keyword>
<dbReference type="STRING" id="662367.SAMN05216167_101911"/>
<evidence type="ECO:0000256" key="4">
    <source>
        <dbReference type="ARBA" id="ARBA00022723"/>
    </source>
</evidence>
<dbReference type="GO" id="GO:0005975">
    <property type="term" value="P:carbohydrate metabolic process"/>
    <property type="evidence" value="ECO:0007669"/>
    <property type="project" value="InterPro"/>
</dbReference>
<dbReference type="PANTHER" id="PTHR10357">
    <property type="entry name" value="ALPHA-AMYLASE FAMILY MEMBER"/>
    <property type="match status" value="1"/>
</dbReference>
<dbReference type="SUPFAM" id="SSF56112">
    <property type="entry name" value="Protein kinase-like (PK-like)"/>
    <property type="match status" value="1"/>
</dbReference>
<organism evidence="9 10">
    <name type="scientific">Spirosoma endophyticum</name>
    <dbReference type="NCBI Taxonomy" id="662367"/>
    <lineage>
        <taxon>Bacteria</taxon>
        <taxon>Pseudomonadati</taxon>
        <taxon>Bacteroidota</taxon>
        <taxon>Cytophagia</taxon>
        <taxon>Cytophagales</taxon>
        <taxon>Cytophagaceae</taxon>
        <taxon>Spirosoma</taxon>
    </lineage>
</organism>
<keyword evidence="6" id="KW-0413">Isomerase</keyword>
<dbReference type="InterPro" id="IPR032091">
    <property type="entry name" value="Malt_amylase-like_C"/>
</dbReference>